<dbReference type="InterPro" id="IPR029052">
    <property type="entry name" value="Metallo-depent_PP-like"/>
</dbReference>
<organism evidence="2 3">
    <name type="scientific">Fragilariopsis cylindrus CCMP1102</name>
    <dbReference type="NCBI Taxonomy" id="635003"/>
    <lineage>
        <taxon>Eukaryota</taxon>
        <taxon>Sar</taxon>
        <taxon>Stramenopiles</taxon>
        <taxon>Ochrophyta</taxon>
        <taxon>Bacillariophyta</taxon>
        <taxon>Bacillariophyceae</taxon>
        <taxon>Bacillariophycidae</taxon>
        <taxon>Bacillariales</taxon>
        <taxon>Bacillariaceae</taxon>
        <taxon>Fragilariopsis</taxon>
    </lineage>
</organism>
<sequence length="399" mass="45576">MGDYVDKGSTSSSALLFVKELQTTFPENVVTILGNHDFFLMMDTALQYNDNDEHHPLGHPHHDYTYAFMHPEEYIESNFTKNRDDDEEILDYILSGLSYVYDHNLVNSLHMCAPNCIGIGNDDAVHNMFDIIPPFSTNHTLKERVLERLETWRNEYAYGLYDSDILQWMTQQPIVAVVGDALIVHGGVSAKIITYLDSLQTRTTLEDFMQEVVNNRLNAFFQKQFERKDNNGPNQIESHLFSESDIPFELVLDFIQHRGYFHQSDGCKDVNTVLDTLSQDTNRKINRVVVGHTPQQYATELCDGKLLATDSSLSRSFRTYGNMYCPLNLTSSTSGSSSSSSSKTYCGDTMKETCEGSISLLTRTSVDRKWPTNVRQYQSHELPIFINSYEDDEHSNDEL</sequence>
<evidence type="ECO:0000313" key="2">
    <source>
        <dbReference type="EMBL" id="OEU18461.1"/>
    </source>
</evidence>
<dbReference type="InParanoid" id="A0A1E7FJV2"/>
<gene>
    <name evidence="2" type="ORF">FRACYDRAFT_236737</name>
</gene>
<dbReference type="SUPFAM" id="SSF56300">
    <property type="entry name" value="Metallo-dependent phosphatases"/>
    <property type="match status" value="2"/>
</dbReference>
<accession>A0A1E7FJV2</accession>
<reference evidence="2 3" key="1">
    <citation type="submission" date="2016-09" db="EMBL/GenBank/DDBJ databases">
        <title>Extensive genetic diversity and differential bi-allelic expression allows diatom success in the polar Southern Ocean.</title>
        <authorList>
            <consortium name="DOE Joint Genome Institute"/>
            <person name="Mock T."/>
            <person name="Otillar R.P."/>
            <person name="Strauss J."/>
            <person name="Dupont C."/>
            <person name="Frickenhaus S."/>
            <person name="Maumus F."/>
            <person name="Mcmullan M."/>
            <person name="Sanges R."/>
            <person name="Schmutz J."/>
            <person name="Toseland A."/>
            <person name="Valas R."/>
            <person name="Veluchamy A."/>
            <person name="Ward B.J."/>
            <person name="Allen A."/>
            <person name="Barry K."/>
            <person name="Falciatore A."/>
            <person name="Ferrante M."/>
            <person name="Fortunato A.E."/>
            <person name="Gloeckner G."/>
            <person name="Gruber A."/>
            <person name="Hipkin R."/>
            <person name="Janech M."/>
            <person name="Kroth P."/>
            <person name="Leese F."/>
            <person name="Lindquist E."/>
            <person name="Lyon B.R."/>
            <person name="Martin J."/>
            <person name="Mayer C."/>
            <person name="Parker M."/>
            <person name="Quesneville H."/>
            <person name="Raymond J."/>
            <person name="Uhlig C."/>
            <person name="Valentin K.U."/>
            <person name="Worden A.Z."/>
            <person name="Armbrust E.V."/>
            <person name="Bowler C."/>
            <person name="Green B."/>
            <person name="Moulton V."/>
            <person name="Van Oosterhout C."/>
            <person name="Grigoriev I."/>
        </authorList>
    </citation>
    <scope>NUCLEOTIDE SEQUENCE [LARGE SCALE GENOMIC DNA]</scope>
    <source>
        <strain evidence="2 3">CCMP1102</strain>
    </source>
</reference>
<dbReference type="PANTHER" id="PTHR46546">
    <property type="entry name" value="SHEWANELLA-LIKE PROTEIN PHOSPHATASE 1"/>
    <property type="match status" value="1"/>
</dbReference>
<dbReference type="Gene3D" id="3.60.21.10">
    <property type="match status" value="1"/>
</dbReference>
<evidence type="ECO:0000259" key="1">
    <source>
        <dbReference type="Pfam" id="PF00149"/>
    </source>
</evidence>
<evidence type="ECO:0000313" key="3">
    <source>
        <dbReference type="Proteomes" id="UP000095751"/>
    </source>
</evidence>
<dbReference type="GO" id="GO:0016787">
    <property type="term" value="F:hydrolase activity"/>
    <property type="evidence" value="ECO:0007669"/>
    <property type="project" value="InterPro"/>
</dbReference>
<dbReference type="EMBL" id="KV784356">
    <property type="protein sequence ID" value="OEU18461.1"/>
    <property type="molecule type" value="Genomic_DNA"/>
</dbReference>
<dbReference type="PANTHER" id="PTHR46546:SF4">
    <property type="entry name" value="SHEWANELLA-LIKE PROTEIN PHOSPHATASE 1"/>
    <property type="match status" value="1"/>
</dbReference>
<keyword evidence="3" id="KW-1185">Reference proteome</keyword>
<dbReference type="OrthoDB" id="10267127at2759"/>
<protein>
    <submittedName>
        <fullName evidence="2">Metallo-dependent phosphatase</fullName>
    </submittedName>
</protein>
<dbReference type="KEGG" id="fcy:FRACYDRAFT_236737"/>
<dbReference type="AlphaFoldDB" id="A0A1E7FJV2"/>
<proteinExistence type="predicted"/>
<dbReference type="InterPro" id="IPR004843">
    <property type="entry name" value="Calcineurin-like_PHP"/>
</dbReference>
<dbReference type="Proteomes" id="UP000095751">
    <property type="component" value="Unassembled WGS sequence"/>
</dbReference>
<feature type="domain" description="Calcineurin-like phosphoesterase" evidence="1">
    <location>
        <begin position="2"/>
        <end position="68"/>
    </location>
</feature>
<name>A0A1E7FJV2_9STRA</name>
<dbReference type="Pfam" id="PF00149">
    <property type="entry name" value="Metallophos"/>
    <property type="match status" value="1"/>
</dbReference>